<comment type="function">
    <text evidence="7 9">Catalyzes the aldol cleavage of 4-hydroxy-4-methyl-2-oxoglutarate (HMG) into 2 molecules of pyruvate. Also contains a secondary oxaloacetate (OAA) decarboxylase activity due to the common pyruvate enolate transition state formed following C-C bond cleavage in the retro-aldol and decarboxylation reactions.</text>
</comment>
<evidence type="ECO:0000256" key="6">
    <source>
        <dbReference type="ARBA" id="ARBA00023239"/>
    </source>
</evidence>
<gene>
    <name evidence="10" type="primary">rraA</name>
    <name evidence="10" type="ORF">O3S69_13500</name>
</gene>
<comment type="subunit">
    <text evidence="4 9">Homotrimer.</text>
</comment>
<name>A0ABT4P101_9ACTN</name>
<dbReference type="EC" id="4.1.3.17" evidence="9"/>
<evidence type="ECO:0000256" key="4">
    <source>
        <dbReference type="ARBA" id="ARBA00011233"/>
    </source>
</evidence>
<dbReference type="InterPro" id="IPR005493">
    <property type="entry name" value="RraA/RraA-like"/>
</dbReference>
<evidence type="ECO:0000256" key="9">
    <source>
        <dbReference type="RuleBase" id="RU004338"/>
    </source>
</evidence>
<comment type="catalytic activity">
    <reaction evidence="8 9">
        <text>oxaloacetate + H(+) = pyruvate + CO2</text>
        <dbReference type="Rhea" id="RHEA:15641"/>
        <dbReference type="ChEBI" id="CHEBI:15361"/>
        <dbReference type="ChEBI" id="CHEBI:15378"/>
        <dbReference type="ChEBI" id="CHEBI:16452"/>
        <dbReference type="ChEBI" id="CHEBI:16526"/>
        <dbReference type="EC" id="4.1.1.112"/>
    </reaction>
</comment>
<keyword evidence="5 9" id="KW-0479">Metal-binding</keyword>
<evidence type="ECO:0000256" key="3">
    <source>
        <dbReference type="ARBA" id="ARBA00008621"/>
    </source>
</evidence>
<dbReference type="InterPro" id="IPR010203">
    <property type="entry name" value="RraA"/>
</dbReference>
<reference evidence="10 11" key="1">
    <citation type="submission" date="2022-12" db="EMBL/GenBank/DDBJ databases">
        <authorList>
            <person name="Abashina T."/>
            <person name="Solyanikova I."/>
            <person name="Delegan Y."/>
        </authorList>
    </citation>
    <scope>NUCLEOTIDE SEQUENCE [LARGE SCALE GENOMIC DNA]</scope>
    <source>
        <strain evidence="10 11">IPS92ro</strain>
    </source>
</reference>
<dbReference type="RefSeq" id="WP_189283599.1">
    <property type="nucleotide sequence ID" value="NZ_JAPWHU010000115.1"/>
</dbReference>
<dbReference type="EMBL" id="JAPWHU010000115">
    <property type="protein sequence ID" value="MCZ4635064.1"/>
    <property type="molecule type" value="Genomic_DNA"/>
</dbReference>
<dbReference type="NCBIfam" id="NF006875">
    <property type="entry name" value="PRK09372.1"/>
    <property type="match status" value="1"/>
</dbReference>
<comment type="similarity">
    <text evidence="3 9">Belongs to the class II aldolase/RraA-like family.</text>
</comment>
<dbReference type="Gene3D" id="3.50.30.40">
    <property type="entry name" value="Ribonuclease E inhibitor RraA/RraA-like"/>
    <property type="match status" value="1"/>
</dbReference>
<dbReference type="NCBIfam" id="TIGR01935">
    <property type="entry name" value="NOT-MenG"/>
    <property type="match status" value="1"/>
</dbReference>
<dbReference type="SUPFAM" id="SSF89562">
    <property type="entry name" value="RraA-like"/>
    <property type="match status" value="1"/>
</dbReference>
<dbReference type="PANTHER" id="PTHR33254">
    <property type="entry name" value="4-HYDROXY-4-METHYL-2-OXOGLUTARATE ALDOLASE 3-RELATED"/>
    <property type="match status" value="1"/>
</dbReference>
<evidence type="ECO:0000256" key="1">
    <source>
        <dbReference type="ARBA" id="ARBA00001342"/>
    </source>
</evidence>
<comment type="cofactor">
    <cofactor evidence="2 9">
        <name>a divalent metal cation</name>
        <dbReference type="ChEBI" id="CHEBI:60240"/>
    </cofactor>
</comment>
<evidence type="ECO:0000256" key="2">
    <source>
        <dbReference type="ARBA" id="ARBA00001968"/>
    </source>
</evidence>
<comment type="caution">
    <text evidence="10">The sequence shown here is derived from an EMBL/GenBank/DDBJ whole genome shotgun (WGS) entry which is preliminary data.</text>
</comment>
<protein>
    <recommendedName>
        <fullName evidence="9">4-hydroxy-4-methyl-2-oxoglutarate aldolase</fullName>
        <shortName evidence="9">HMG aldolase</shortName>
        <ecNumber evidence="9">4.1.1.112</ecNumber>
        <ecNumber evidence="9">4.1.3.17</ecNumber>
    </recommendedName>
    <alternativeName>
        <fullName evidence="9">Oxaloacetate decarboxylase</fullName>
    </alternativeName>
</protein>
<sequence length="169" mass="17371">MQSIPVPTADLADQYDHRLRVCGVQFTTYGGVRSFAGPVRTVSCREDNALLHELLRTPGDGAVVVVDGGGSLDTTLFGDRMATRARDNGWAGVIVYGAVRDSVALAGIGIGVQALGTSPRRAGKTGRGAVDVPVSFGGITFAAGDVLHADEDGVVLLPAGEAPQEPVSV</sequence>
<dbReference type="InterPro" id="IPR036704">
    <property type="entry name" value="RraA/RraA-like_sf"/>
</dbReference>
<evidence type="ECO:0000256" key="7">
    <source>
        <dbReference type="ARBA" id="ARBA00025046"/>
    </source>
</evidence>
<keyword evidence="11" id="KW-1185">Reference proteome</keyword>
<evidence type="ECO:0000256" key="5">
    <source>
        <dbReference type="ARBA" id="ARBA00022723"/>
    </source>
</evidence>
<accession>A0ABT4P101</accession>
<proteinExistence type="inferred from homology"/>
<evidence type="ECO:0000256" key="8">
    <source>
        <dbReference type="ARBA" id="ARBA00047973"/>
    </source>
</evidence>
<organism evidence="10 11">
    <name type="scientific">Streptomyces rubrogriseus</name>
    <dbReference type="NCBI Taxonomy" id="194673"/>
    <lineage>
        <taxon>Bacteria</taxon>
        <taxon>Bacillati</taxon>
        <taxon>Actinomycetota</taxon>
        <taxon>Actinomycetes</taxon>
        <taxon>Kitasatosporales</taxon>
        <taxon>Streptomycetaceae</taxon>
        <taxon>Streptomyces</taxon>
        <taxon>Streptomyces violaceoruber group</taxon>
    </lineage>
</organism>
<dbReference type="Proteomes" id="UP001301132">
    <property type="component" value="Unassembled WGS sequence"/>
</dbReference>
<evidence type="ECO:0000313" key="10">
    <source>
        <dbReference type="EMBL" id="MCZ4635064.1"/>
    </source>
</evidence>
<dbReference type="CDD" id="cd16841">
    <property type="entry name" value="RraA_family"/>
    <property type="match status" value="1"/>
</dbReference>
<comment type="catalytic activity">
    <reaction evidence="1 9">
        <text>4-hydroxy-4-methyl-2-oxoglutarate = 2 pyruvate</text>
        <dbReference type="Rhea" id="RHEA:22748"/>
        <dbReference type="ChEBI" id="CHEBI:15361"/>
        <dbReference type="ChEBI" id="CHEBI:58276"/>
        <dbReference type="EC" id="4.1.3.17"/>
    </reaction>
</comment>
<keyword evidence="6 9" id="KW-0456">Lyase</keyword>
<dbReference type="EC" id="4.1.1.112" evidence="9"/>
<dbReference type="PANTHER" id="PTHR33254:SF4">
    <property type="entry name" value="4-HYDROXY-4-METHYL-2-OXOGLUTARATE ALDOLASE 3-RELATED"/>
    <property type="match status" value="1"/>
</dbReference>
<dbReference type="Pfam" id="PF03737">
    <property type="entry name" value="RraA-like"/>
    <property type="match status" value="1"/>
</dbReference>
<evidence type="ECO:0000313" key="11">
    <source>
        <dbReference type="Proteomes" id="UP001301132"/>
    </source>
</evidence>